<dbReference type="InterPro" id="IPR045021">
    <property type="entry name" value="PSI1/2/3"/>
</dbReference>
<reference evidence="2" key="1">
    <citation type="submission" date="2023-05" db="EMBL/GenBank/DDBJ databases">
        <authorList>
            <person name="Huff M."/>
        </authorList>
    </citation>
    <scope>NUCLEOTIDE SEQUENCE</scope>
</reference>
<dbReference type="AlphaFoldDB" id="A0AAD2E864"/>
<sequence>MIAGDSLAILRAELKNQKKHVKSLKKKSLWSRILEEVMEKLVDIVHFLNLEIHTAFGSSGISKSQEFDTSKMRLCKHHRLSKSSSHSPASETKKDPFPIRRPSSVPIIDFDINWIKALDVMDRVDTI</sequence>
<keyword evidence="3" id="KW-1185">Reference proteome</keyword>
<feature type="region of interest" description="Disordered" evidence="1">
    <location>
        <begin position="77"/>
        <end position="103"/>
    </location>
</feature>
<evidence type="ECO:0000313" key="2">
    <source>
        <dbReference type="EMBL" id="CAI9778135.1"/>
    </source>
</evidence>
<organism evidence="2 3">
    <name type="scientific">Fraxinus pennsylvanica</name>
    <dbReference type="NCBI Taxonomy" id="56036"/>
    <lineage>
        <taxon>Eukaryota</taxon>
        <taxon>Viridiplantae</taxon>
        <taxon>Streptophyta</taxon>
        <taxon>Embryophyta</taxon>
        <taxon>Tracheophyta</taxon>
        <taxon>Spermatophyta</taxon>
        <taxon>Magnoliopsida</taxon>
        <taxon>eudicotyledons</taxon>
        <taxon>Gunneridae</taxon>
        <taxon>Pentapetalae</taxon>
        <taxon>asterids</taxon>
        <taxon>lamiids</taxon>
        <taxon>Lamiales</taxon>
        <taxon>Oleaceae</taxon>
        <taxon>Oleeae</taxon>
        <taxon>Fraxinus</taxon>
    </lineage>
</organism>
<accession>A0AAD2E864</accession>
<dbReference type="EMBL" id="OU503050">
    <property type="protein sequence ID" value="CAI9778135.1"/>
    <property type="molecule type" value="Genomic_DNA"/>
</dbReference>
<dbReference type="PANTHER" id="PTHR31730:SF32">
    <property type="entry name" value="PROTEIN PSK SIMULATOR 1"/>
    <property type="match status" value="1"/>
</dbReference>
<dbReference type="PANTHER" id="PTHR31730">
    <property type="entry name" value="OS01G0873900 PROTEIN"/>
    <property type="match status" value="1"/>
</dbReference>
<dbReference type="Proteomes" id="UP000834106">
    <property type="component" value="Chromosome 15"/>
</dbReference>
<proteinExistence type="predicted"/>
<name>A0AAD2E864_9LAMI</name>
<gene>
    <name evidence="2" type="ORF">FPE_LOCUS25565</name>
</gene>
<dbReference type="GO" id="GO:0045927">
    <property type="term" value="P:positive regulation of growth"/>
    <property type="evidence" value="ECO:0007669"/>
    <property type="project" value="InterPro"/>
</dbReference>
<evidence type="ECO:0000256" key="1">
    <source>
        <dbReference type="SAM" id="MobiDB-lite"/>
    </source>
</evidence>
<evidence type="ECO:0000313" key="3">
    <source>
        <dbReference type="Proteomes" id="UP000834106"/>
    </source>
</evidence>
<protein>
    <submittedName>
        <fullName evidence="2">Uncharacterized protein</fullName>
    </submittedName>
</protein>